<keyword evidence="1" id="KW-0479">Metal-binding</keyword>
<keyword evidence="6" id="KW-1185">Reference proteome</keyword>
<dbReference type="Pfam" id="PF05761">
    <property type="entry name" value="5_nucleotid"/>
    <property type="match status" value="1"/>
</dbReference>
<evidence type="ECO:0000256" key="4">
    <source>
        <dbReference type="SAM" id="SignalP"/>
    </source>
</evidence>
<sequence>MFPPRPDRIWPGPVALCLHLARSSLAAPTWADLVLGPAGSTSGLGSAAGTVCRRGRAGQTVAQRPPASPRGLWLEGVRQARPGYAVHRQGQLKYLESCLQYEYDRTFPIRGLYYDRLKGRLVKLDSLALSNQMVASLGDGGTTTSVNIT</sequence>
<evidence type="ECO:0000256" key="1">
    <source>
        <dbReference type="ARBA" id="ARBA00022723"/>
    </source>
</evidence>
<dbReference type="InterPro" id="IPR008380">
    <property type="entry name" value="HAD-SF_hydro_IG_5-nucl"/>
</dbReference>
<organism evidence="5 6">
    <name type="scientific">Paspalum vaginatum</name>
    <name type="common">seashore paspalum</name>
    <dbReference type="NCBI Taxonomy" id="158149"/>
    <lineage>
        <taxon>Eukaryota</taxon>
        <taxon>Viridiplantae</taxon>
        <taxon>Streptophyta</taxon>
        <taxon>Embryophyta</taxon>
        <taxon>Tracheophyta</taxon>
        <taxon>Spermatophyta</taxon>
        <taxon>Magnoliopsida</taxon>
        <taxon>Liliopsida</taxon>
        <taxon>Poales</taxon>
        <taxon>Poaceae</taxon>
        <taxon>PACMAD clade</taxon>
        <taxon>Panicoideae</taxon>
        <taxon>Andropogonodae</taxon>
        <taxon>Paspaleae</taxon>
        <taxon>Paspalinae</taxon>
        <taxon>Paspalum</taxon>
    </lineage>
</organism>
<feature type="signal peptide" evidence="4">
    <location>
        <begin position="1"/>
        <end position="26"/>
    </location>
</feature>
<proteinExistence type="predicted"/>
<comment type="caution">
    <text evidence="5">The sequence shown here is derived from an EMBL/GenBank/DDBJ whole genome shotgun (WGS) entry which is preliminary data.</text>
</comment>
<evidence type="ECO:0000256" key="3">
    <source>
        <dbReference type="ARBA" id="ARBA00022842"/>
    </source>
</evidence>
<dbReference type="SUPFAM" id="SSF56784">
    <property type="entry name" value="HAD-like"/>
    <property type="match status" value="1"/>
</dbReference>
<reference evidence="5 6" key="1">
    <citation type="submission" date="2022-10" db="EMBL/GenBank/DDBJ databases">
        <title>WGS assembly of Paspalum vaginatum 540-79.</title>
        <authorList>
            <person name="Sun G."/>
            <person name="Wase N."/>
            <person name="Shu S."/>
            <person name="Jenkins J."/>
            <person name="Zhou B."/>
            <person name="Torres-Rodriguez J."/>
            <person name="Chen C."/>
            <person name="Sandor L."/>
            <person name="Plott C."/>
            <person name="Yoshinga Y."/>
            <person name="Daum C."/>
            <person name="Qi P."/>
            <person name="Barry K."/>
            <person name="Lipzen A."/>
            <person name="Berry L."/>
            <person name="Pedersen C."/>
            <person name="Gottilla T."/>
            <person name="Foltz A."/>
            <person name="Yu H."/>
            <person name="O'Malley R."/>
            <person name="Zhang C."/>
            <person name="Devos K."/>
            <person name="Sigmon B."/>
            <person name="Yu B."/>
            <person name="Obata T."/>
            <person name="Schmutz J."/>
            <person name="Schnable J."/>
        </authorList>
    </citation>
    <scope>NUCLEOTIDE SEQUENCE [LARGE SCALE GENOMIC DNA]</scope>
    <source>
        <strain evidence="6">cv. 540-79</strain>
    </source>
</reference>
<dbReference type="EMBL" id="MU629418">
    <property type="protein sequence ID" value="KAJ1257380.1"/>
    <property type="molecule type" value="Genomic_DNA"/>
</dbReference>
<dbReference type="Proteomes" id="UP001164776">
    <property type="component" value="Unassembled WGS sequence"/>
</dbReference>
<feature type="chain" id="PRO_5040959587" evidence="4">
    <location>
        <begin position="27"/>
        <end position="149"/>
    </location>
</feature>
<keyword evidence="4" id="KW-0732">Signal</keyword>
<keyword evidence="3" id="KW-0460">Magnesium</keyword>
<dbReference type="InterPro" id="IPR036412">
    <property type="entry name" value="HAD-like_sf"/>
</dbReference>
<dbReference type="GO" id="GO:0016787">
    <property type="term" value="F:hydrolase activity"/>
    <property type="evidence" value="ECO:0007669"/>
    <property type="project" value="UniProtKB-KW"/>
</dbReference>
<gene>
    <name evidence="5" type="ORF">BS78_K069800</name>
</gene>
<dbReference type="GO" id="GO:0046872">
    <property type="term" value="F:metal ion binding"/>
    <property type="evidence" value="ECO:0007669"/>
    <property type="project" value="UniProtKB-KW"/>
</dbReference>
<keyword evidence="2" id="KW-0378">Hydrolase</keyword>
<evidence type="ECO:0000313" key="6">
    <source>
        <dbReference type="Proteomes" id="UP001164776"/>
    </source>
</evidence>
<dbReference type="OrthoDB" id="8062037at2759"/>
<accession>A0A9W8CGK1</accession>
<protein>
    <submittedName>
        <fullName evidence="5">Uncharacterized protein</fullName>
    </submittedName>
</protein>
<evidence type="ECO:0000256" key="2">
    <source>
        <dbReference type="ARBA" id="ARBA00022801"/>
    </source>
</evidence>
<name>A0A9W8CGK1_9POAL</name>
<dbReference type="AlphaFoldDB" id="A0A9W8CGK1"/>
<evidence type="ECO:0000313" key="5">
    <source>
        <dbReference type="EMBL" id="KAJ1257380.1"/>
    </source>
</evidence>